<dbReference type="KEGG" id="halx:M0R89_20350"/>
<evidence type="ECO:0000313" key="9">
    <source>
        <dbReference type="EMBL" id="UPV76821.1"/>
    </source>
</evidence>
<dbReference type="InterPro" id="IPR027417">
    <property type="entry name" value="P-loop_NTPase"/>
</dbReference>
<evidence type="ECO:0000256" key="4">
    <source>
        <dbReference type="ARBA" id="ARBA00022741"/>
    </source>
</evidence>
<dbReference type="CDD" id="cd03257">
    <property type="entry name" value="ABC_NikE_OppD_transporters"/>
    <property type="match status" value="1"/>
</dbReference>
<dbReference type="InterPro" id="IPR013563">
    <property type="entry name" value="Oligopep_ABC_C"/>
</dbReference>
<evidence type="ECO:0000256" key="2">
    <source>
        <dbReference type="ARBA" id="ARBA00022448"/>
    </source>
</evidence>
<dbReference type="PROSITE" id="PS00211">
    <property type="entry name" value="ABC_TRANSPORTER_1"/>
    <property type="match status" value="1"/>
</dbReference>
<dbReference type="RefSeq" id="WP_248652854.1">
    <property type="nucleotide sequence ID" value="NZ_CP096661.1"/>
</dbReference>
<dbReference type="InterPro" id="IPR003439">
    <property type="entry name" value="ABC_transporter-like_ATP-bd"/>
</dbReference>
<dbReference type="SUPFAM" id="SSF52540">
    <property type="entry name" value="P-loop containing nucleoside triphosphate hydrolases"/>
    <property type="match status" value="1"/>
</dbReference>
<organism evidence="9 10">
    <name type="scientific">Halorussus limi</name>
    <dbReference type="NCBI Taxonomy" id="2938695"/>
    <lineage>
        <taxon>Archaea</taxon>
        <taxon>Methanobacteriati</taxon>
        <taxon>Methanobacteriota</taxon>
        <taxon>Stenosarchaea group</taxon>
        <taxon>Halobacteria</taxon>
        <taxon>Halobacteriales</taxon>
        <taxon>Haladaptataceae</taxon>
        <taxon>Halorussus</taxon>
    </lineage>
</organism>
<dbReference type="Gene3D" id="3.40.50.300">
    <property type="entry name" value="P-loop containing nucleotide triphosphate hydrolases"/>
    <property type="match status" value="1"/>
</dbReference>
<dbReference type="InterPro" id="IPR003593">
    <property type="entry name" value="AAA+_ATPase"/>
</dbReference>
<keyword evidence="2" id="KW-0813">Transport</keyword>
<reference evidence="9 10" key="1">
    <citation type="submission" date="2022-04" db="EMBL/GenBank/DDBJ databases">
        <title>Diverse halophilic archaea isolated from saline environments.</title>
        <authorList>
            <person name="Cui H.-L."/>
        </authorList>
    </citation>
    <scope>NUCLEOTIDE SEQUENCE [LARGE SCALE GENOMIC DNA]</scope>
    <source>
        <strain evidence="9 10">XZYJT49</strain>
        <plasmid evidence="9 10">unnamed2</plasmid>
    </source>
</reference>
<feature type="domain" description="ABC transporter" evidence="8">
    <location>
        <begin position="23"/>
        <end position="273"/>
    </location>
</feature>
<dbReference type="GO" id="GO:0005886">
    <property type="term" value="C:plasma membrane"/>
    <property type="evidence" value="ECO:0007669"/>
    <property type="project" value="UniProtKB-SubCell"/>
</dbReference>
<keyword evidence="6" id="KW-0472">Membrane</keyword>
<dbReference type="AlphaFoldDB" id="A0A8U0I1Q5"/>
<feature type="region of interest" description="Disordered" evidence="7">
    <location>
        <begin position="350"/>
        <end position="369"/>
    </location>
</feature>
<proteinExistence type="predicted"/>
<evidence type="ECO:0000259" key="8">
    <source>
        <dbReference type="PROSITE" id="PS50893"/>
    </source>
</evidence>
<sequence length="369" mass="40209">MATEHRPTKADDDRADEEVILEVRDASVSFSTDDEDSRVLRDVNLTVRAGEALGVVGESGSGKSMLASAMLDAVVSPGQVSGEVIYHPPEGTPVDVLSLSREELMDLRWNEISFVIQGAQSAFNPTMVIGDHFEETLRAHDADVAEGMERARELLADLYLPADQVLNSHPHELSGGMKQRALIALGLVLDPNVVVMDEPTAALDLLMQRSIVSMLESLREKYDLTLVFVTHDLPLVADLADRLAVMYAFDLVELGPTDELIENAAHPYTRALLNAVPNISDRAMDIEGIEGTSPNPASLPAGCSFHPRCPLADETCERNDPEMRDVDGDHEAACFHWQDAREEVPLMLGDPEDTIDREYGDGNAGGASR</sequence>
<evidence type="ECO:0000313" key="10">
    <source>
        <dbReference type="Proteomes" id="UP000830729"/>
    </source>
</evidence>
<evidence type="ECO:0000256" key="5">
    <source>
        <dbReference type="ARBA" id="ARBA00022840"/>
    </source>
</evidence>
<keyword evidence="10" id="KW-1185">Reference proteome</keyword>
<evidence type="ECO:0000256" key="3">
    <source>
        <dbReference type="ARBA" id="ARBA00022475"/>
    </source>
</evidence>
<keyword evidence="9" id="KW-0614">Plasmid</keyword>
<dbReference type="NCBIfam" id="TIGR01727">
    <property type="entry name" value="oligo_HPY"/>
    <property type="match status" value="1"/>
</dbReference>
<keyword evidence="5 9" id="KW-0067">ATP-binding</keyword>
<keyword evidence="3" id="KW-1003">Cell membrane</keyword>
<dbReference type="PROSITE" id="PS50893">
    <property type="entry name" value="ABC_TRANSPORTER_2"/>
    <property type="match status" value="1"/>
</dbReference>
<dbReference type="GO" id="GO:0015833">
    <property type="term" value="P:peptide transport"/>
    <property type="evidence" value="ECO:0007669"/>
    <property type="project" value="InterPro"/>
</dbReference>
<keyword evidence="4" id="KW-0547">Nucleotide-binding</keyword>
<gene>
    <name evidence="9" type="ORF">M0R89_20350</name>
</gene>
<geneLocation type="plasmid" evidence="9 10">
    <name>unnamed2</name>
</geneLocation>
<dbReference type="Pfam" id="PF00005">
    <property type="entry name" value="ABC_tran"/>
    <property type="match status" value="1"/>
</dbReference>
<dbReference type="PANTHER" id="PTHR43297">
    <property type="entry name" value="OLIGOPEPTIDE TRANSPORT ATP-BINDING PROTEIN APPD"/>
    <property type="match status" value="1"/>
</dbReference>
<comment type="subcellular location">
    <subcellularLocation>
        <location evidence="1">Cell membrane</location>
        <topology evidence="1">Peripheral membrane protein</topology>
    </subcellularLocation>
</comment>
<dbReference type="PANTHER" id="PTHR43297:SF2">
    <property type="entry name" value="DIPEPTIDE TRANSPORT ATP-BINDING PROTEIN DPPD"/>
    <property type="match status" value="1"/>
</dbReference>
<dbReference type="Pfam" id="PF08352">
    <property type="entry name" value="oligo_HPY"/>
    <property type="match status" value="1"/>
</dbReference>
<accession>A0A8U0I1Q5</accession>
<dbReference type="SMART" id="SM00382">
    <property type="entry name" value="AAA"/>
    <property type="match status" value="1"/>
</dbReference>
<dbReference type="InterPro" id="IPR050388">
    <property type="entry name" value="ABC_Ni/Peptide_Import"/>
</dbReference>
<dbReference type="EMBL" id="CP096661">
    <property type="protein sequence ID" value="UPV76821.1"/>
    <property type="molecule type" value="Genomic_DNA"/>
</dbReference>
<evidence type="ECO:0000256" key="6">
    <source>
        <dbReference type="ARBA" id="ARBA00023136"/>
    </source>
</evidence>
<dbReference type="Proteomes" id="UP000830729">
    <property type="component" value="Plasmid unnamed2"/>
</dbReference>
<dbReference type="GO" id="GO:0016887">
    <property type="term" value="F:ATP hydrolysis activity"/>
    <property type="evidence" value="ECO:0007669"/>
    <property type="project" value="InterPro"/>
</dbReference>
<name>A0A8U0I1Q5_9EURY</name>
<dbReference type="GeneID" id="72187603"/>
<dbReference type="InterPro" id="IPR017871">
    <property type="entry name" value="ABC_transporter-like_CS"/>
</dbReference>
<evidence type="ECO:0000256" key="7">
    <source>
        <dbReference type="SAM" id="MobiDB-lite"/>
    </source>
</evidence>
<protein>
    <submittedName>
        <fullName evidence="9">ABC transporter ATP-binding protein</fullName>
    </submittedName>
</protein>
<evidence type="ECO:0000256" key="1">
    <source>
        <dbReference type="ARBA" id="ARBA00004202"/>
    </source>
</evidence>
<dbReference type="GO" id="GO:0005524">
    <property type="term" value="F:ATP binding"/>
    <property type="evidence" value="ECO:0007669"/>
    <property type="project" value="UniProtKB-KW"/>
</dbReference>